<dbReference type="Pfam" id="PF00156">
    <property type="entry name" value="Pribosyltran"/>
    <property type="match status" value="1"/>
</dbReference>
<dbReference type="EC" id="2.4.2.8" evidence="16"/>
<dbReference type="NCBIfam" id="TIGR01203">
    <property type="entry name" value="HGPRTase"/>
    <property type="match status" value="1"/>
</dbReference>
<keyword evidence="10 16" id="KW-0479">Metal-binding</keyword>
<evidence type="ECO:0000256" key="12">
    <source>
        <dbReference type="ARBA" id="ARBA00022741"/>
    </source>
</evidence>
<comment type="catalytic activity">
    <reaction evidence="15">
        <text>IMP + diphosphate = hypoxanthine + 5-phospho-alpha-D-ribose 1-diphosphate</text>
        <dbReference type="Rhea" id="RHEA:17973"/>
        <dbReference type="ChEBI" id="CHEBI:17368"/>
        <dbReference type="ChEBI" id="CHEBI:33019"/>
        <dbReference type="ChEBI" id="CHEBI:58017"/>
        <dbReference type="ChEBI" id="CHEBI:58053"/>
        <dbReference type="EC" id="2.4.2.8"/>
    </reaction>
    <physiologicalReaction direction="right-to-left" evidence="15">
        <dbReference type="Rhea" id="RHEA:17975"/>
    </physiologicalReaction>
</comment>
<keyword evidence="12 16" id="KW-0547">Nucleotide-binding</keyword>
<keyword evidence="13 16" id="KW-0460">Magnesium</keyword>
<dbReference type="SUPFAM" id="SSF53271">
    <property type="entry name" value="PRTase-like"/>
    <property type="match status" value="1"/>
</dbReference>
<organism evidence="18 19">
    <name type="scientific">Guopingia tenuis</name>
    <dbReference type="NCBI Taxonomy" id="2763656"/>
    <lineage>
        <taxon>Bacteria</taxon>
        <taxon>Bacillati</taxon>
        <taxon>Bacillota</taxon>
        <taxon>Clostridia</taxon>
        <taxon>Christensenellales</taxon>
        <taxon>Christensenellaceae</taxon>
        <taxon>Guopingia</taxon>
    </lineage>
</organism>
<evidence type="ECO:0000256" key="9">
    <source>
        <dbReference type="ARBA" id="ARBA00022679"/>
    </source>
</evidence>
<dbReference type="PANTHER" id="PTHR43340:SF1">
    <property type="entry name" value="HYPOXANTHINE PHOSPHORIBOSYLTRANSFERASE"/>
    <property type="match status" value="1"/>
</dbReference>
<keyword evidence="8 16" id="KW-0328">Glycosyltransferase</keyword>
<accession>A0A926DHV8</accession>
<evidence type="ECO:0000256" key="13">
    <source>
        <dbReference type="ARBA" id="ARBA00022842"/>
    </source>
</evidence>
<dbReference type="GO" id="GO:0006178">
    <property type="term" value="P:guanine salvage"/>
    <property type="evidence" value="ECO:0007669"/>
    <property type="project" value="TreeGrafter"/>
</dbReference>
<comment type="pathway">
    <text evidence="5">Purine metabolism; GMP biosynthesis via salvage pathway; GMP from guanine: step 1/1.</text>
</comment>
<evidence type="ECO:0000256" key="7">
    <source>
        <dbReference type="ARBA" id="ARBA00022490"/>
    </source>
</evidence>
<keyword evidence="11 16" id="KW-0660">Purine salvage</keyword>
<dbReference type="InterPro" id="IPR050408">
    <property type="entry name" value="HGPRT"/>
</dbReference>
<keyword evidence="7 16" id="KW-0963">Cytoplasm</keyword>
<evidence type="ECO:0000256" key="5">
    <source>
        <dbReference type="ARBA" id="ARBA00004676"/>
    </source>
</evidence>
<dbReference type="GO" id="GO:0006166">
    <property type="term" value="P:purine ribonucleoside salvage"/>
    <property type="evidence" value="ECO:0007669"/>
    <property type="project" value="UniProtKB-KW"/>
</dbReference>
<evidence type="ECO:0000313" key="19">
    <source>
        <dbReference type="Proteomes" id="UP000617951"/>
    </source>
</evidence>
<dbReference type="GO" id="GO:0046100">
    <property type="term" value="P:hypoxanthine metabolic process"/>
    <property type="evidence" value="ECO:0007669"/>
    <property type="project" value="TreeGrafter"/>
</dbReference>
<evidence type="ECO:0000256" key="10">
    <source>
        <dbReference type="ARBA" id="ARBA00022723"/>
    </source>
</evidence>
<evidence type="ECO:0000256" key="3">
    <source>
        <dbReference type="ARBA" id="ARBA00004496"/>
    </source>
</evidence>
<dbReference type="PANTHER" id="PTHR43340">
    <property type="entry name" value="HYPOXANTHINE-GUANINE PHOSPHORIBOSYLTRANSFERASE"/>
    <property type="match status" value="1"/>
</dbReference>
<comment type="cofactor">
    <cofactor evidence="1 16">
        <name>Mg(2+)</name>
        <dbReference type="ChEBI" id="CHEBI:18420"/>
    </cofactor>
</comment>
<dbReference type="FunFam" id="3.40.50.2020:FF:000006">
    <property type="entry name" value="Hypoxanthine phosphoribosyltransferase"/>
    <property type="match status" value="1"/>
</dbReference>
<evidence type="ECO:0000256" key="6">
    <source>
        <dbReference type="ARBA" id="ARBA00008391"/>
    </source>
</evidence>
<dbReference type="InterPro" id="IPR029057">
    <property type="entry name" value="PRTase-like"/>
</dbReference>
<evidence type="ECO:0000256" key="8">
    <source>
        <dbReference type="ARBA" id="ARBA00022676"/>
    </source>
</evidence>
<feature type="domain" description="Phosphoribosyltransferase" evidence="17">
    <location>
        <begin position="8"/>
        <end position="159"/>
    </location>
</feature>
<comment type="similarity">
    <text evidence="6 16">Belongs to the purine/pyrimidine phosphoribosyltransferase family.</text>
</comment>
<evidence type="ECO:0000256" key="11">
    <source>
        <dbReference type="ARBA" id="ARBA00022726"/>
    </source>
</evidence>
<dbReference type="Gene3D" id="3.40.50.2020">
    <property type="match status" value="1"/>
</dbReference>
<sequence>MLMDIEKTLLDEAAIGKRVRELAEQIAADYAGKDLLMVCVLNGAAVFYIDLLMDMQIPLEMNFIRVSSYGAGTESSGTVRILYDLEADITDKHVLIVEDIIDSGRTLKRLSKLLKERGAASVKCCCLLDKPSRRAVEMQADYVGFSVPDEFLVGYGLDYNGKYRNLRFIGTLKPEIYE</sequence>
<keyword evidence="19" id="KW-1185">Reference proteome</keyword>
<comment type="function">
    <text evidence="2">Purine salvage pathway enzyme that catalyzes the transfer of the ribosyl-5-phosphate group from 5-phospho-alpha-D-ribose 1-diphosphate (PRPP) to the N9 position of the 6-oxopurines hypoxanthine and guanine to form the corresponding ribonucleotides IMP (inosine 5'-monophosphate) and GMP (guanosine 5'-monophosphate), with the release of PPi.</text>
</comment>
<evidence type="ECO:0000313" key="18">
    <source>
        <dbReference type="EMBL" id="MBC8538408.1"/>
    </source>
</evidence>
<evidence type="ECO:0000256" key="2">
    <source>
        <dbReference type="ARBA" id="ARBA00002049"/>
    </source>
</evidence>
<keyword evidence="9 16" id="KW-0808">Transferase</keyword>
<reference evidence="18" key="1">
    <citation type="submission" date="2020-08" db="EMBL/GenBank/DDBJ databases">
        <title>Genome public.</title>
        <authorList>
            <person name="Liu C."/>
            <person name="Sun Q."/>
        </authorList>
    </citation>
    <scope>NUCLEOTIDE SEQUENCE</scope>
    <source>
        <strain evidence="18">NSJ-63</strain>
    </source>
</reference>
<evidence type="ECO:0000256" key="15">
    <source>
        <dbReference type="ARBA" id="ARBA00049402"/>
    </source>
</evidence>
<dbReference type="GO" id="GO:0000287">
    <property type="term" value="F:magnesium ion binding"/>
    <property type="evidence" value="ECO:0007669"/>
    <property type="project" value="TreeGrafter"/>
</dbReference>
<dbReference type="GO" id="GO:0052657">
    <property type="term" value="F:guanine phosphoribosyltransferase activity"/>
    <property type="evidence" value="ECO:0007669"/>
    <property type="project" value="UniProtKB-ARBA"/>
</dbReference>
<dbReference type="CDD" id="cd06223">
    <property type="entry name" value="PRTases_typeI"/>
    <property type="match status" value="1"/>
</dbReference>
<evidence type="ECO:0000256" key="14">
    <source>
        <dbReference type="ARBA" id="ARBA00048811"/>
    </source>
</evidence>
<dbReference type="Proteomes" id="UP000617951">
    <property type="component" value="Unassembled WGS sequence"/>
</dbReference>
<gene>
    <name evidence="18" type="primary">hpt</name>
    <name evidence="18" type="ORF">H8693_05610</name>
</gene>
<evidence type="ECO:0000256" key="1">
    <source>
        <dbReference type="ARBA" id="ARBA00001946"/>
    </source>
</evidence>
<dbReference type="AlphaFoldDB" id="A0A926DHV8"/>
<comment type="subcellular location">
    <subcellularLocation>
        <location evidence="3 16">Cytoplasm</location>
    </subcellularLocation>
</comment>
<comment type="pathway">
    <text evidence="4 16">Purine metabolism; IMP biosynthesis via salvage pathway; IMP from hypoxanthine: step 1/1.</text>
</comment>
<dbReference type="InterPro" id="IPR000836">
    <property type="entry name" value="PRTase_dom"/>
</dbReference>
<evidence type="ECO:0000256" key="4">
    <source>
        <dbReference type="ARBA" id="ARBA00004669"/>
    </source>
</evidence>
<dbReference type="GO" id="GO:0000166">
    <property type="term" value="F:nucleotide binding"/>
    <property type="evidence" value="ECO:0007669"/>
    <property type="project" value="UniProtKB-KW"/>
</dbReference>
<evidence type="ECO:0000259" key="17">
    <source>
        <dbReference type="Pfam" id="PF00156"/>
    </source>
</evidence>
<protein>
    <recommendedName>
        <fullName evidence="16">Hypoxanthine phosphoribosyltransferase</fullName>
        <ecNumber evidence="16">2.4.2.8</ecNumber>
    </recommendedName>
</protein>
<evidence type="ECO:0000256" key="16">
    <source>
        <dbReference type="RuleBase" id="RU364099"/>
    </source>
</evidence>
<dbReference type="InterPro" id="IPR005904">
    <property type="entry name" value="Hxn_phspho_trans"/>
</dbReference>
<dbReference type="RefSeq" id="WP_178620548.1">
    <property type="nucleotide sequence ID" value="NZ_JACRSS010000002.1"/>
</dbReference>
<dbReference type="GO" id="GO:0004422">
    <property type="term" value="F:hypoxanthine phosphoribosyltransferase activity"/>
    <property type="evidence" value="ECO:0007669"/>
    <property type="project" value="InterPro"/>
</dbReference>
<proteinExistence type="inferred from homology"/>
<dbReference type="GO" id="GO:0005829">
    <property type="term" value="C:cytosol"/>
    <property type="evidence" value="ECO:0007669"/>
    <property type="project" value="TreeGrafter"/>
</dbReference>
<name>A0A926DHV8_9FIRM</name>
<dbReference type="GO" id="GO:0032264">
    <property type="term" value="P:IMP salvage"/>
    <property type="evidence" value="ECO:0007669"/>
    <property type="project" value="TreeGrafter"/>
</dbReference>
<dbReference type="GO" id="GO:0032263">
    <property type="term" value="P:GMP salvage"/>
    <property type="evidence" value="ECO:0007669"/>
    <property type="project" value="TreeGrafter"/>
</dbReference>
<comment type="caution">
    <text evidence="18">The sequence shown here is derived from an EMBL/GenBank/DDBJ whole genome shotgun (WGS) entry which is preliminary data.</text>
</comment>
<dbReference type="EMBL" id="JACRSS010000002">
    <property type="protein sequence ID" value="MBC8538408.1"/>
    <property type="molecule type" value="Genomic_DNA"/>
</dbReference>
<comment type="catalytic activity">
    <reaction evidence="14">
        <text>GMP + diphosphate = guanine + 5-phospho-alpha-D-ribose 1-diphosphate</text>
        <dbReference type="Rhea" id="RHEA:25424"/>
        <dbReference type="ChEBI" id="CHEBI:16235"/>
        <dbReference type="ChEBI" id="CHEBI:33019"/>
        <dbReference type="ChEBI" id="CHEBI:58017"/>
        <dbReference type="ChEBI" id="CHEBI:58115"/>
        <dbReference type="EC" id="2.4.2.8"/>
    </reaction>
    <physiologicalReaction direction="right-to-left" evidence="14">
        <dbReference type="Rhea" id="RHEA:25426"/>
    </physiologicalReaction>
</comment>